<evidence type="ECO:0000313" key="2">
    <source>
        <dbReference type="Proteomes" id="UP000192578"/>
    </source>
</evidence>
<keyword evidence="2" id="KW-1185">Reference proteome</keyword>
<organism evidence="1 2">
    <name type="scientific">Hypsibius exemplaris</name>
    <name type="common">Freshwater tardigrade</name>
    <dbReference type="NCBI Taxonomy" id="2072580"/>
    <lineage>
        <taxon>Eukaryota</taxon>
        <taxon>Metazoa</taxon>
        <taxon>Ecdysozoa</taxon>
        <taxon>Tardigrada</taxon>
        <taxon>Eutardigrada</taxon>
        <taxon>Parachela</taxon>
        <taxon>Hypsibioidea</taxon>
        <taxon>Hypsibiidae</taxon>
        <taxon>Hypsibius</taxon>
    </lineage>
</organism>
<evidence type="ECO:0000313" key="1">
    <source>
        <dbReference type="EMBL" id="OQV17162.1"/>
    </source>
</evidence>
<sequence>MFAEARSGGSHVYPIWPSYSAEEDVERTIQPVQSVQSVQQIQQQVQSVQQIQQQVQSVQQIQPQVQHIHDVAADHLRFKQLLKLLGVNVDLVNHGTSHRTFFFGILVVDYTCSPGPASHVYPSRLLKTGMMLDPAYSIRLPLPTFKPPVLPSPDTYHVLPDFTLPRAPAWYMALPALKDKPNGYPAPNHYTIPDMMGHGHPCVTTHPQYSLRMKLNVGSIFEDFTKTPGADRYAIIPLEVVKTRAPVYSLRQRLEPLKGLNVPGPGTYNVEYVNKPRSPIFTLGIKHSEFEAPVYVKEPDIQIDWE</sequence>
<reference evidence="2" key="1">
    <citation type="submission" date="2017-01" db="EMBL/GenBank/DDBJ databases">
        <title>Comparative genomics of anhydrobiosis in the tardigrade Hypsibius dujardini.</title>
        <authorList>
            <person name="Yoshida Y."/>
            <person name="Koutsovoulos G."/>
            <person name="Laetsch D."/>
            <person name="Stevens L."/>
            <person name="Kumar S."/>
            <person name="Horikawa D."/>
            <person name="Ishino K."/>
            <person name="Komine S."/>
            <person name="Tomita M."/>
            <person name="Blaxter M."/>
            <person name="Arakawa K."/>
        </authorList>
    </citation>
    <scope>NUCLEOTIDE SEQUENCE [LARGE SCALE GENOMIC DNA]</scope>
    <source>
        <strain evidence="2">Z151</strain>
    </source>
</reference>
<dbReference type="OrthoDB" id="429991at2759"/>
<dbReference type="Pfam" id="PF07004">
    <property type="entry name" value="SHIPPO-rpt"/>
    <property type="match status" value="1"/>
</dbReference>
<name>A0A1W0WPP5_HYPEX</name>
<accession>A0A1W0WPP5</accession>
<gene>
    <name evidence="1" type="ORF">BV898_08742</name>
</gene>
<dbReference type="EMBL" id="MTYJ01000065">
    <property type="protein sequence ID" value="OQV17162.1"/>
    <property type="molecule type" value="Genomic_DNA"/>
</dbReference>
<dbReference type="GO" id="GO:0005856">
    <property type="term" value="C:cytoskeleton"/>
    <property type="evidence" value="ECO:0007669"/>
    <property type="project" value="TreeGrafter"/>
</dbReference>
<dbReference type="InterPro" id="IPR010736">
    <property type="entry name" value="SHIPPO-rpt"/>
</dbReference>
<proteinExistence type="predicted"/>
<comment type="caution">
    <text evidence="1">The sequence shown here is derived from an EMBL/GenBank/DDBJ whole genome shotgun (WGS) entry which is preliminary data.</text>
</comment>
<dbReference type="AlphaFoldDB" id="A0A1W0WPP5"/>
<dbReference type="PANTHER" id="PTHR21580">
    <property type="entry name" value="SHIPPO-1-RELATED"/>
    <property type="match status" value="1"/>
</dbReference>
<dbReference type="Proteomes" id="UP000192578">
    <property type="component" value="Unassembled WGS sequence"/>
</dbReference>
<protein>
    <submittedName>
        <fullName evidence="1">Outer dense fiber protein 3</fullName>
    </submittedName>
</protein>
<dbReference type="PANTHER" id="PTHR21580:SF28">
    <property type="entry name" value="BOREALIN N-TERMINAL DOMAIN-CONTAINING PROTEIN-RELATED"/>
    <property type="match status" value="1"/>
</dbReference>
<dbReference type="InterPro" id="IPR051291">
    <property type="entry name" value="CIMAP"/>
</dbReference>